<sequence>MQYFFSSLNYIIQSQVIQNIQSTFSNLFNFQKTLILLLIFIIIIKLQKYQQKMAEDFVSFSQEPRSKELQNKFKQ</sequence>
<keyword evidence="1" id="KW-0812">Transmembrane</keyword>
<dbReference type="GeneID" id="5025720"/>
<feature type="transmembrane region" description="Helical" evidence="1">
    <location>
        <begin position="27"/>
        <end position="44"/>
    </location>
</feature>
<evidence type="ECO:0000313" key="2">
    <source>
        <dbReference type="EMBL" id="CAK72538.1"/>
    </source>
</evidence>
<dbReference type="Proteomes" id="UP000000600">
    <property type="component" value="Unassembled WGS sequence"/>
</dbReference>
<dbReference type="RefSeq" id="XP_001439935.1">
    <property type="nucleotide sequence ID" value="XM_001439898.2"/>
</dbReference>
<evidence type="ECO:0000256" key="1">
    <source>
        <dbReference type="SAM" id="Phobius"/>
    </source>
</evidence>
<dbReference type="KEGG" id="ptm:GSPATT00008929001"/>
<evidence type="ECO:0008006" key="4">
    <source>
        <dbReference type="Google" id="ProtNLM"/>
    </source>
</evidence>
<dbReference type="AlphaFoldDB" id="A0CP21"/>
<accession>A0CP21</accession>
<keyword evidence="1" id="KW-0472">Membrane</keyword>
<name>A0CP21_PARTE</name>
<organism evidence="2 3">
    <name type="scientific">Paramecium tetraurelia</name>
    <dbReference type="NCBI Taxonomy" id="5888"/>
    <lineage>
        <taxon>Eukaryota</taxon>
        <taxon>Sar</taxon>
        <taxon>Alveolata</taxon>
        <taxon>Ciliophora</taxon>
        <taxon>Intramacronucleata</taxon>
        <taxon>Oligohymenophorea</taxon>
        <taxon>Peniculida</taxon>
        <taxon>Parameciidae</taxon>
        <taxon>Paramecium</taxon>
    </lineage>
</organism>
<keyword evidence="3" id="KW-1185">Reference proteome</keyword>
<keyword evidence="1" id="KW-1133">Transmembrane helix</keyword>
<evidence type="ECO:0000313" key="3">
    <source>
        <dbReference type="Proteomes" id="UP000000600"/>
    </source>
</evidence>
<dbReference type="HOGENOM" id="CLU_2676384_0_0_1"/>
<dbReference type="EMBL" id="CT868130">
    <property type="protein sequence ID" value="CAK72538.1"/>
    <property type="molecule type" value="Genomic_DNA"/>
</dbReference>
<reference evidence="2 3" key="1">
    <citation type="journal article" date="2006" name="Nature">
        <title>Global trends of whole-genome duplications revealed by the ciliate Paramecium tetraurelia.</title>
        <authorList>
            <consortium name="Genoscope"/>
            <person name="Aury J.-M."/>
            <person name="Jaillon O."/>
            <person name="Duret L."/>
            <person name="Noel B."/>
            <person name="Jubin C."/>
            <person name="Porcel B.M."/>
            <person name="Segurens B."/>
            <person name="Daubin V."/>
            <person name="Anthouard V."/>
            <person name="Aiach N."/>
            <person name="Arnaiz O."/>
            <person name="Billaut A."/>
            <person name="Beisson J."/>
            <person name="Blanc I."/>
            <person name="Bouhouche K."/>
            <person name="Camara F."/>
            <person name="Duharcourt S."/>
            <person name="Guigo R."/>
            <person name="Gogendeau D."/>
            <person name="Katinka M."/>
            <person name="Keller A.-M."/>
            <person name="Kissmehl R."/>
            <person name="Klotz C."/>
            <person name="Koll F."/>
            <person name="Le Moue A."/>
            <person name="Lepere C."/>
            <person name="Malinsky S."/>
            <person name="Nowacki M."/>
            <person name="Nowak J.K."/>
            <person name="Plattner H."/>
            <person name="Poulain J."/>
            <person name="Ruiz F."/>
            <person name="Serrano V."/>
            <person name="Zagulski M."/>
            <person name="Dessen P."/>
            <person name="Betermier M."/>
            <person name="Weissenbach J."/>
            <person name="Scarpelli C."/>
            <person name="Schachter V."/>
            <person name="Sperling L."/>
            <person name="Meyer E."/>
            <person name="Cohen J."/>
            <person name="Wincker P."/>
        </authorList>
    </citation>
    <scope>NUCLEOTIDE SEQUENCE [LARGE SCALE GENOMIC DNA]</scope>
    <source>
        <strain evidence="2 3">Stock d4-2</strain>
    </source>
</reference>
<proteinExistence type="predicted"/>
<dbReference type="InParanoid" id="A0CP21"/>
<gene>
    <name evidence="2" type="ORF">GSPATT00008929001</name>
</gene>
<protein>
    <recommendedName>
        <fullName evidence="4">Transmembrane protein</fullName>
    </recommendedName>
</protein>